<reference evidence="1 2" key="1">
    <citation type="submission" date="2024-07" db="EMBL/GenBank/DDBJ databases">
        <title>Luteimonas salilacus sp. nov., isolated from the shore soil of Salt Lake in Tibet of China.</title>
        <authorList>
            <person name="Zhang X."/>
            <person name="Li A."/>
        </authorList>
    </citation>
    <scope>NUCLEOTIDE SEQUENCE [LARGE SCALE GENOMIC DNA]</scope>
    <source>
        <strain evidence="1 2">B3-2-R+30</strain>
    </source>
</reference>
<evidence type="ECO:0000313" key="2">
    <source>
        <dbReference type="Proteomes" id="UP001566331"/>
    </source>
</evidence>
<comment type="caution">
    <text evidence="1">The sequence shown here is derived from an EMBL/GenBank/DDBJ whole genome shotgun (WGS) entry which is preliminary data.</text>
</comment>
<sequence>MQQRAAERGDPRLQAFDSVFCPGTRSGRRLAHAAGGGSGVRDFMRDLRRATCGVRHRNATGEKNGVRADRLSWQIVPRDIIQMHNSPDSAAATRAMQAMMTMKKLDIAALRAAYEGK</sequence>
<accession>A0ABV4HTQ2</accession>
<name>A0ABV4HTQ2_9GAMM</name>
<organism evidence="1 2">
    <name type="scientific">Luteimonas salinilitoris</name>
    <dbReference type="NCBI Taxonomy" id="3237697"/>
    <lineage>
        <taxon>Bacteria</taxon>
        <taxon>Pseudomonadati</taxon>
        <taxon>Pseudomonadota</taxon>
        <taxon>Gammaproteobacteria</taxon>
        <taxon>Lysobacterales</taxon>
        <taxon>Lysobacteraceae</taxon>
        <taxon>Luteimonas</taxon>
    </lineage>
</organism>
<evidence type="ECO:0000313" key="1">
    <source>
        <dbReference type="EMBL" id="MEZ0476142.1"/>
    </source>
</evidence>
<dbReference type="InterPro" id="IPR029068">
    <property type="entry name" value="Glyas_Bleomycin-R_OHBP_Dase"/>
</dbReference>
<gene>
    <name evidence="1" type="ORF">AB6713_16195</name>
</gene>
<dbReference type="Proteomes" id="UP001566331">
    <property type="component" value="Unassembled WGS sequence"/>
</dbReference>
<dbReference type="SUPFAM" id="SSF54593">
    <property type="entry name" value="Glyoxalase/Bleomycin resistance protein/Dihydroxybiphenyl dioxygenase"/>
    <property type="match status" value="1"/>
</dbReference>
<keyword evidence="2" id="KW-1185">Reference proteome</keyword>
<proteinExistence type="predicted"/>
<dbReference type="RefSeq" id="WP_370565413.1">
    <property type="nucleotide sequence ID" value="NZ_JBFWIB010000016.1"/>
</dbReference>
<dbReference type="EMBL" id="JBFWIC010000027">
    <property type="protein sequence ID" value="MEZ0476142.1"/>
    <property type="molecule type" value="Genomic_DNA"/>
</dbReference>
<dbReference type="Gene3D" id="3.10.180.10">
    <property type="entry name" value="2,3-Dihydroxybiphenyl 1,2-Dioxygenase, domain 1"/>
    <property type="match status" value="1"/>
</dbReference>
<protein>
    <submittedName>
        <fullName evidence="1">Uncharacterized protein</fullName>
    </submittedName>
</protein>